<dbReference type="AlphaFoldDB" id="W6PVF1"/>
<dbReference type="STRING" id="1365484.W6PVF1"/>
<reference evidence="1" key="1">
    <citation type="journal article" date="2014" name="Nat. Commun.">
        <title>Multiple recent horizontal transfers of a large genomic region in cheese making fungi.</title>
        <authorList>
            <person name="Cheeseman K."/>
            <person name="Ropars J."/>
            <person name="Renault P."/>
            <person name="Dupont J."/>
            <person name="Gouzy J."/>
            <person name="Branca A."/>
            <person name="Abraham A.L."/>
            <person name="Ceppi M."/>
            <person name="Conseiller E."/>
            <person name="Debuchy R."/>
            <person name="Malagnac F."/>
            <person name="Goarin A."/>
            <person name="Silar P."/>
            <person name="Lacoste S."/>
            <person name="Sallet E."/>
            <person name="Bensimon A."/>
            <person name="Giraud T."/>
            <person name="Brygoo Y."/>
        </authorList>
    </citation>
    <scope>NUCLEOTIDE SEQUENCE [LARGE SCALE GENOMIC DNA]</scope>
    <source>
        <strain evidence="1">FM164</strain>
    </source>
</reference>
<dbReference type="EMBL" id="HG792015">
    <property type="protein sequence ID" value="CDM27741.1"/>
    <property type="molecule type" value="Genomic_DNA"/>
</dbReference>
<keyword evidence="2" id="KW-1185">Reference proteome</keyword>
<gene>
    <name evidence="1" type="ORF">PROQFM164_S01g001552</name>
</gene>
<name>W6PVF1_PENRF</name>
<dbReference type="Proteomes" id="UP000030686">
    <property type="component" value="Unassembled WGS sequence"/>
</dbReference>
<organism evidence="1 2">
    <name type="scientific">Penicillium roqueforti (strain FM164)</name>
    <dbReference type="NCBI Taxonomy" id="1365484"/>
    <lineage>
        <taxon>Eukaryota</taxon>
        <taxon>Fungi</taxon>
        <taxon>Dikarya</taxon>
        <taxon>Ascomycota</taxon>
        <taxon>Pezizomycotina</taxon>
        <taxon>Eurotiomycetes</taxon>
        <taxon>Eurotiomycetidae</taxon>
        <taxon>Eurotiales</taxon>
        <taxon>Aspergillaceae</taxon>
        <taxon>Penicillium</taxon>
    </lineage>
</organism>
<dbReference type="OrthoDB" id="4326688at2759"/>
<evidence type="ECO:0000313" key="1">
    <source>
        <dbReference type="EMBL" id="CDM27741.1"/>
    </source>
</evidence>
<evidence type="ECO:0000313" key="2">
    <source>
        <dbReference type="Proteomes" id="UP000030686"/>
    </source>
</evidence>
<sequence length="236" mass="26639">MAAYRSGHLVWDKEKVTYWAHGKMVGGPKKMEMEEFYALSRQLGPAGIWVEGMDDYKPEPMYLFFYMPPLQRGYAMHEFIVSIRNPNTWQKNTWQHTVHLNVIEDTGAIAMKIHQSDRLYIERLSGAGLPVTGTTRMGTAAGEVPVDNVVLQVNIFHNDQPLLPRWTDIRACISRGPRNASTGLRLSGLWLHHMLYCLSVPNNSEAMYVGTDLPEILANVPLCNPAYAIPPCTDPI</sequence>
<proteinExistence type="predicted"/>
<protein>
    <submittedName>
        <fullName evidence="1">Genomic scaffold, ProqFM164S01</fullName>
    </submittedName>
</protein>
<accession>W6PVF1</accession>